<evidence type="ECO:0008006" key="10">
    <source>
        <dbReference type="Google" id="ProtNLM"/>
    </source>
</evidence>
<evidence type="ECO:0000256" key="5">
    <source>
        <dbReference type="ARBA" id="ARBA00022989"/>
    </source>
</evidence>
<evidence type="ECO:0000256" key="6">
    <source>
        <dbReference type="ARBA" id="ARBA00023136"/>
    </source>
</evidence>
<evidence type="ECO:0000256" key="7">
    <source>
        <dbReference type="SAM" id="Phobius"/>
    </source>
</evidence>
<sequence length="146" mass="16462">MFLLFSKFNAFCTHALGPLINLIARIYIGWVFFRSGLVKIDDFESTVEFFADDWAIPFLAPMPAAILATAGELILPVMLVLGLGARISALGLLIMTAMIQFLVLPDHLHYWWMLVLGFLLSEGGSRCSLDYWLFRQTNLDSPRYAV</sequence>
<protein>
    <recommendedName>
        <fullName evidence="10">DoxX family protein</fullName>
    </recommendedName>
</protein>
<organism evidence="8 9">
    <name type="scientific">Arenicella chitinivorans</name>
    <dbReference type="NCBI Taxonomy" id="1329800"/>
    <lineage>
        <taxon>Bacteria</taxon>
        <taxon>Pseudomonadati</taxon>
        <taxon>Pseudomonadota</taxon>
        <taxon>Gammaproteobacteria</taxon>
        <taxon>Arenicellales</taxon>
        <taxon>Arenicellaceae</taxon>
        <taxon>Arenicella</taxon>
    </lineage>
</organism>
<keyword evidence="6 7" id="KW-0472">Membrane</keyword>
<keyword evidence="4 7" id="KW-0812">Transmembrane</keyword>
<evidence type="ECO:0000256" key="4">
    <source>
        <dbReference type="ARBA" id="ARBA00022692"/>
    </source>
</evidence>
<comment type="subcellular location">
    <subcellularLocation>
        <location evidence="1">Cell membrane</location>
        <topology evidence="1">Multi-pass membrane protein</topology>
    </subcellularLocation>
</comment>
<reference evidence="8" key="1">
    <citation type="journal article" date="2014" name="Int. J. Syst. Evol. Microbiol.">
        <title>Complete genome sequence of Corynebacterium casei LMG S-19264T (=DSM 44701T), isolated from a smear-ripened cheese.</title>
        <authorList>
            <consortium name="US DOE Joint Genome Institute (JGI-PGF)"/>
            <person name="Walter F."/>
            <person name="Albersmeier A."/>
            <person name="Kalinowski J."/>
            <person name="Ruckert C."/>
        </authorList>
    </citation>
    <scope>NUCLEOTIDE SEQUENCE</scope>
    <source>
        <strain evidence="8">KCTC 12711</strain>
    </source>
</reference>
<dbReference type="PANTHER" id="PTHR33452">
    <property type="entry name" value="OXIDOREDUCTASE CATD-RELATED"/>
    <property type="match status" value="1"/>
</dbReference>
<evidence type="ECO:0000256" key="2">
    <source>
        <dbReference type="ARBA" id="ARBA00006679"/>
    </source>
</evidence>
<accession>A0A918VNS4</accession>
<dbReference type="GO" id="GO:0005886">
    <property type="term" value="C:plasma membrane"/>
    <property type="evidence" value="ECO:0007669"/>
    <property type="project" value="UniProtKB-SubCell"/>
</dbReference>
<feature type="transmembrane region" description="Helical" evidence="7">
    <location>
        <begin position="12"/>
        <end position="34"/>
    </location>
</feature>
<dbReference type="AlphaFoldDB" id="A0A918VNS4"/>
<feature type="transmembrane region" description="Helical" evidence="7">
    <location>
        <begin position="54"/>
        <end position="75"/>
    </location>
</feature>
<proteinExistence type="inferred from homology"/>
<comment type="caution">
    <text evidence="8">The sequence shown here is derived from an EMBL/GenBank/DDBJ whole genome shotgun (WGS) entry which is preliminary data.</text>
</comment>
<dbReference type="InterPro" id="IPR032808">
    <property type="entry name" value="DoxX"/>
</dbReference>
<evidence type="ECO:0000313" key="9">
    <source>
        <dbReference type="Proteomes" id="UP000614811"/>
    </source>
</evidence>
<keyword evidence="3" id="KW-1003">Cell membrane</keyword>
<keyword evidence="9" id="KW-1185">Reference proteome</keyword>
<comment type="similarity">
    <text evidence="2">Belongs to the DoxX family.</text>
</comment>
<evidence type="ECO:0000256" key="1">
    <source>
        <dbReference type="ARBA" id="ARBA00004651"/>
    </source>
</evidence>
<dbReference type="Proteomes" id="UP000614811">
    <property type="component" value="Unassembled WGS sequence"/>
</dbReference>
<dbReference type="EMBL" id="BMXA01000004">
    <property type="protein sequence ID" value="GHA13055.1"/>
    <property type="molecule type" value="Genomic_DNA"/>
</dbReference>
<evidence type="ECO:0000256" key="3">
    <source>
        <dbReference type="ARBA" id="ARBA00022475"/>
    </source>
</evidence>
<feature type="transmembrane region" description="Helical" evidence="7">
    <location>
        <begin position="87"/>
        <end position="104"/>
    </location>
</feature>
<dbReference type="RefSeq" id="WP_189401318.1">
    <property type="nucleotide sequence ID" value="NZ_BMXA01000004.1"/>
</dbReference>
<reference evidence="8" key="2">
    <citation type="submission" date="2020-09" db="EMBL/GenBank/DDBJ databases">
        <authorList>
            <person name="Sun Q."/>
            <person name="Kim S."/>
        </authorList>
    </citation>
    <scope>NUCLEOTIDE SEQUENCE</scope>
    <source>
        <strain evidence="8">KCTC 12711</strain>
    </source>
</reference>
<dbReference type="PANTHER" id="PTHR33452:SF1">
    <property type="entry name" value="INNER MEMBRANE PROTEIN YPHA-RELATED"/>
    <property type="match status" value="1"/>
</dbReference>
<keyword evidence="5 7" id="KW-1133">Transmembrane helix</keyword>
<evidence type="ECO:0000313" key="8">
    <source>
        <dbReference type="EMBL" id="GHA13055.1"/>
    </source>
</evidence>
<dbReference type="Pfam" id="PF07681">
    <property type="entry name" value="DoxX"/>
    <property type="match status" value="1"/>
</dbReference>
<gene>
    <name evidence="8" type="ORF">GCM10008090_23450</name>
</gene>
<dbReference type="InterPro" id="IPR051907">
    <property type="entry name" value="DoxX-like_oxidoreductase"/>
</dbReference>
<name>A0A918VNS4_9GAMM</name>